<dbReference type="EMBL" id="KE343693">
    <property type="protein sequence ID" value="EXB38422.1"/>
    <property type="molecule type" value="Genomic_DNA"/>
</dbReference>
<evidence type="ECO:0000313" key="2">
    <source>
        <dbReference type="EMBL" id="EXB38422.1"/>
    </source>
</evidence>
<reference evidence="3" key="1">
    <citation type="submission" date="2013-01" db="EMBL/GenBank/DDBJ databases">
        <title>Draft Genome Sequence of a Mulberry Tree, Morus notabilis C.K. Schneid.</title>
        <authorList>
            <person name="He N."/>
            <person name="Zhao S."/>
        </authorList>
    </citation>
    <scope>NUCLEOTIDE SEQUENCE</scope>
</reference>
<gene>
    <name evidence="2" type="ORF">L484_022322</name>
</gene>
<evidence type="ECO:0000313" key="3">
    <source>
        <dbReference type="Proteomes" id="UP000030645"/>
    </source>
</evidence>
<protein>
    <submittedName>
        <fullName evidence="2">Uncharacterized protein</fullName>
    </submittedName>
</protein>
<sequence length="74" mass="7812">MTAGKGDSDLAMTKKGGSDFATTGKVGSHSCNGKGWWVGLDLEMQGDEIVCIVREVVGDRVLEVVGSFETMLGF</sequence>
<accession>W9QRK1</accession>
<evidence type="ECO:0000256" key="1">
    <source>
        <dbReference type="SAM" id="MobiDB-lite"/>
    </source>
</evidence>
<dbReference type="AlphaFoldDB" id="W9QRK1"/>
<dbReference type="Proteomes" id="UP000030645">
    <property type="component" value="Unassembled WGS sequence"/>
</dbReference>
<feature type="region of interest" description="Disordered" evidence="1">
    <location>
        <begin position="1"/>
        <end position="27"/>
    </location>
</feature>
<organism evidence="2 3">
    <name type="scientific">Morus notabilis</name>
    <dbReference type="NCBI Taxonomy" id="981085"/>
    <lineage>
        <taxon>Eukaryota</taxon>
        <taxon>Viridiplantae</taxon>
        <taxon>Streptophyta</taxon>
        <taxon>Embryophyta</taxon>
        <taxon>Tracheophyta</taxon>
        <taxon>Spermatophyta</taxon>
        <taxon>Magnoliopsida</taxon>
        <taxon>eudicotyledons</taxon>
        <taxon>Gunneridae</taxon>
        <taxon>Pentapetalae</taxon>
        <taxon>rosids</taxon>
        <taxon>fabids</taxon>
        <taxon>Rosales</taxon>
        <taxon>Moraceae</taxon>
        <taxon>Moreae</taxon>
        <taxon>Morus</taxon>
    </lineage>
</organism>
<name>W9QRK1_9ROSA</name>
<proteinExistence type="predicted"/>
<keyword evidence="3" id="KW-1185">Reference proteome</keyword>